<keyword evidence="1" id="KW-0812">Transmembrane</keyword>
<name>A0A285CM90_9BACI</name>
<proteinExistence type="predicted"/>
<dbReference type="InterPro" id="IPR019635">
    <property type="entry name" value="DUF2500"/>
</dbReference>
<evidence type="ECO:0000256" key="1">
    <source>
        <dbReference type="SAM" id="Phobius"/>
    </source>
</evidence>
<dbReference type="EMBL" id="OAOP01000002">
    <property type="protein sequence ID" value="SNX68525.1"/>
    <property type="molecule type" value="Genomic_DNA"/>
</dbReference>
<keyword evidence="3" id="KW-1185">Reference proteome</keyword>
<dbReference type="Pfam" id="PF10694">
    <property type="entry name" value="DUF2500"/>
    <property type="match status" value="1"/>
</dbReference>
<keyword evidence="1" id="KW-0472">Membrane</keyword>
<evidence type="ECO:0000313" key="2">
    <source>
        <dbReference type="EMBL" id="SNX68525.1"/>
    </source>
</evidence>
<sequence>MPGMEQGLDLFNLMNTFVPLFFIIIIGIIIFSAIKGISQWSHNNRQPVLHVKAFVVTKRTRVSGGANETPSSTSYYVTFEVDSGDRMEFQVNGSEYGYLAEGDQGTLEFQGTRYLSFTRMVNQE</sequence>
<evidence type="ECO:0000313" key="3">
    <source>
        <dbReference type="Proteomes" id="UP000219546"/>
    </source>
</evidence>
<dbReference type="Gene3D" id="2.40.50.660">
    <property type="match status" value="1"/>
</dbReference>
<feature type="transmembrane region" description="Helical" evidence="1">
    <location>
        <begin position="12"/>
        <end position="34"/>
    </location>
</feature>
<dbReference type="Proteomes" id="UP000219546">
    <property type="component" value="Unassembled WGS sequence"/>
</dbReference>
<gene>
    <name evidence="2" type="ORF">SAMN05877753_102575</name>
</gene>
<reference evidence="2 3" key="1">
    <citation type="submission" date="2017-08" db="EMBL/GenBank/DDBJ databases">
        <authorList>
            <person name="de Groot N.N."/>
        </authorList>
    </citation>
    <scope>NUCLEOTIDE SEQUENCE [LARGE SCALE GENOMIC DNA]</scope>
    <source>
        <strain evidence="2 3">JC228</strain>
    </source>
</reference>
<keyword evidence="1" id="KW-1133">Transmembrane helix</keyword>
<organism evidence="2 3">
    <name type="scientific">Bacillus oleivorans</name>
    <dbReference type="NCBI Taxonomy" id="1448271"/>
    <lineage>
        <taxon>Bacteria</taxon>
        <taxon>Bacillati</taxon>
        <taxon>Bacillota</taxon>
        <taxon>Bacilli</taxon>
        <taxon>Bacillales</taxon>
        <taxon>Bacillaceae</taxon>
        <taxon>Bacillus</taxon>
    </lineage>
</organism>
<protein>
    <submittedName>
        <fullName evidence="2">Uncharacterized protein DUF2500</fullName>
    </submittedName>
</protein>
<accession>A0A285CM90</accession>
<dbReference type="AlphaFoldDB" id="A0A285CM90"/>